<organism evidence="2 3">
    <name type="scientific">Actinoplanes italicus</name>
    <dbReference type="NCBI Taxonomy" id="113567"/>
    <lineage>
        <taxon>Bacteria</taxon>
        <taxon>Bacillati</taxon>
        <taxon>Actinomycetota</taxon>
        <taxon>Actinomycetes</taxon>
        <taxon>Micromonosporales</taxon>
        <taxon>Micromonosporaceae</taxon>
        <taxon>Actinoplanes</taxon>
    </lineage>
</organism>
<name>A0A2T0JYM0_9ACTN</name>
<evidence type="ECO:0000313" key="3">
    <source>
        <dbReference type="Proteomes" id="UP000239415"/>
    </source>
</evidence>
<dbReference type="AlphaFoldDB" id="A0A2T0JYM0"/>
<reference evidence="2 3" key="1">
    <citation type="submission" date="2018-03" db="EMBL/GenBank/DDBJ databases">
        <title>Genomic Encyclopedia of Archaeal and Bacterial Type Strains, Phase II (KMG-II): from individual species to whole genera.</title>
        <authorList>
            <person name="Goeker M."/>
        </authorList>
    </citation>
    <scope>NUCLEOTIDE SEQUENCE [LARGE SCALE GENOMIC DNA]</scope>
    <source>
        <strain evidence="2 3">DSM 43146</strain>
    </source>
</reference>
<sequence>MPGSRLHVRSRHTWIGGFRIAVVQVSGDVDADGVQVLRAALLHALGRDAVVRCDLSGVGFFGAAGANTLAAAGLQAVEAGRRLELCGVHGVTRRVLVIAGLDRVLPIVE</sequence>
<evidence type="ECO:0000259" key="1">
    <source>
        <dbReference type="PROSITE" id="PS50801"/>
    </source>
</evidence>
<proteinExistence type="predicted"/>
<dbReference type="CDD" id="cd07043">
    <property type="entry name" value="STAS_anti-anti-sigma_factors"/>
    <property type="match status" value="1"/>
</dbReference>
<dbReference type="EMBL" id="PVMZ01000024">
    <property type="protein sequence ID" value="PRX13937.1"/>
    <property type="molecule type" value="Genomic_DNA"/>
</dbReference>
<dbReference type="InterPro" id="IPR002645">
    <property type="entry name" value="STAS_dom"/>
</dbReference>
<dbReference type="RefSeq" id="WP_106328838.1">
    <property type="nucleotide sequence ID" value="NZ_BOMO01000156.1"/>
</dbReference>
<protein>
    <submittedName>
        <fullName evidence="2">Anti-anti-sigma factor</fullName>
    </submittedName>
</protein>
<dbReference type="InterPro" id="IPR058548">
    <property type="entry name" value="MlaB-like_STAS"/>
</dbReference>
<dbReference type="OrthoDB" id="280847at2"/>
<dbReference type="PROSITE" id="PS50801">
    <property type="entry name" value="STAS"/>
    <property type="match status" value="1"/>
</dbReference>
<accession>A0A2T0JYM0</accession>
<feature type="domain" description="STAS" evidence="1">
    <location>
        <begin position="20"/>
        <end position="109"/>
    </location>
</feature>
<dbReference type="InterPro" id="IPR036513">
    <property type="entry name" value="STAS_dom_sf"/>
</dbReference>
<comment type="caution">
    <text evidence="2">The sequence shown here is derived from an EMBL/GenBank/DDBJ whole genome shotgun (WGS) entry which is preliminary data.</text>
</comment>
<dbReference type="Pfam" id="PF13466">
    <property type="entry name" value="STAS_2"/>
    <property type="match status" value="1"/>
</dbReference>
<dbReference type="Gene3D" id="3.30.750.24">
    <property type="entry name" value="STAS domain"/>
    <property type="match status" value="1"/>
</dbReference>
<dbReference type="SUPFAM" id="SSF52091">
    <property type="entry name" value="SpoIIaa-like"/>
    <property type="match status" value="1"/>
</dbReference>
<keyword evidence="3" id="KW-1185">Reference proteome</keyword>
<gene>
    <name evidence="2" type="ORF">CLV67_124126</name>
</gene>
<evidence type="ECO:0000313" key="2">
    <source>
        <dbReference type="EMBL" id="PRX13937.1"/>
    </source>
</evidence>
<dbReference type="Proteomes" id="UP000239415">
    <property type="component" value="Unassembled WGS sequence"/>
</dbReference>